<keyword evidence="3" id="KW-0809">Transit peptide</keyword>
<evidence type="ECO:0000256" key="4">
    <source>
        <dbReference type="ARBA" id="ARBA00023128"/>
    </source>
</evidence>
<evidence type="ECO:0000256" key="2">
    <source>
        <dbReference type="ARBA" id="ARBA00009116"/>
    </source>
</evidence>
<keyword evidence="4" id="KW-0496">Mitochondrion</keyword>
<organism evidence="6 7">
    <name type="scientific">Kazachstania africana (strain ATCC 22294 / BCRC 22015 / CBS 2517 / CECT 1963 / NBRC 1671 / NRRL Y-8276)</name>
    <name type="common">Yeast</name>
    <name type="synonym">Kluyveromyces africanus</name>
    <dbReference type="NCBI Taxonomy" id="1071382"/>
    <lineage>
        <taxon>Eukaryota</taxon>
        <taxon>Fungi</taxon>
        <taxon>Dikarya</taxon>
        <taxon>Ascomycota</taxon>
        <taxon>Saccharomycotina</taxon>
        <taxon>Saccharomycetes</taxon>
        <taxon>Saccharomycetales</taxon>
        <taxon>Saccharomycetaceae</taxon>
        <taxon>Kazachstania</taxon>
    </lineage>
</organism>
<dbReference type="GO" id="GO:0051082">
    <property type="term" value="F:unfolded protein binding"/>
    <property type="evidence" value="ECO:0007669"/>
    <property type="project" value="EnsemblFungi"/>
</dbReference>
<proteinExistence type="inferred from homology"/>
<dbReference type="InterPro" id="IPR010591">
    <property type="entry name" value="ATP11"/>
</dbReference>
<reference evidence="6 7" key="1">
    <citation type="journal article" date="2011" name="Proc. Natl. Acad. Sci. U.S.A.">
        <title>Evolutionary erosion of yeast sex chromosomes by mating-type switching accidents.</title>
        <authorList>
            <person name="Gordon J.L."/>
            <person name="Armisen D."/>
            <person name="Proux-Wera E."/>
            <person name="Oheigeartaigh S.S."/>
            <person name="Byrne K.P."/>
            <person name="Wolfe K.H."/>
        </authorList>
    </citation>
    <scope>NUCLEOTIDE SEQUENCE [LARGE SCALE GENOMIC DNA]</scope>
    <source>
        <strain evidence="7">ATCC 22294 / BCRC 22015 / CBS 2517 / CECT 1963 / NBRC 1671 / NRRL Y-8276</strain>
    </source>
</reference>
<dbReference type="InParanoid" id="H2API4"/>
<dbReference type="GeneID" id="13886316"/>
<dbReference type="AlphaFoldDB" id="H2API4"/>
<protein>
    <submittedName>
        <fullName evidence="6">Uncharacterized protein</fullName>
    </submittedName>
</protein>
<evidence type="ECO:0000313" key="7">
    <source>
        <dbReference type="Proteomes" id="UP000005220"/>
    </source>
</evidence>
<sequence length="321" mass="36812">MPSSFATGVMLLRGNLRVTLPISSFLGHRIVIRRNYSSLDPNVLEAKYKEKLLARAKKEGLETIDQLKEHLKEEIQEKKKKLNEIDAFKQLDRINRIDKIKVNSLAFNSHETTLQSNVNLSKAFKTLDSYLKVEKAKKLSKQEIEYLWRAQWSKKSMSVSAVIPAEIFDRMINNVNEDRSFILPVFRNSSVGESGPKKEKVEMHYVQWAFAGPNTVHCLVTPLAEYKLHEEFARPHLIIEFFTDLSKDKDIVLMKGTIESGSNISVNDAQFLILNIQRFYGAMGSQSKIAKRRLELRRAFTKGSKDFTVDELIALSQSMKS</sequence>
<dbReference type="eggNOG" id="KOG3281">
    <property type="taxonomic scope" value="Eukaryota"/>
</dbReference>
<evidence type="ECO:0000256" key="1">
    <source>
        <dbReference type="ARBA" id="ARBA00004173"/>
    </source>
</evidence>
<dbReference type="Proteomes" id="UP000005220">
    <property type="component" value="Chromosome 1"/>
</dbReference>
<dbReference type="STRING" id="1071382.H2API4"/>
<feature type="coiled-coil region" evidence="5">
    <location>
        <begin position="57"/>
        <end position="91"/>
    </location>
</feature>
<dbReference type="KEGG" id="kaf:KAFR_0A08500"/>
<evidence type="ECO:0000256" key="5">
    <source>
        <dbReference type="SAM" id="Coils"/>
    </source>
</evidence>
<comment type="similarity">
    <text evidence="2">Belongs to the ATP11 family.</text>
</comment>
<dbReference type="FunCoup" id="H2API4">
    <property type="interactions" value="338"/>
</dbReference>
<dbReference type="EMBL" id="HE650821">
    <property type="protein sequence ID" value="CCF56284.1"/>
    <property type="molecule type" value="Genomic_DNA"/>
</dbReference>
<dbReference type="RefSeq" id="XP_003955419.1">
    <property type="nucleotide sequence ID" value="XM_003955370.1"/>
</dbReference>
<dbReference type="HOGENOM" id="CLU_054226_2_0_1"/>
<dbReference type="PANTHER" id="PTHR13126">
    <property type="entry name" value="CHAPERONE ATP11"/>
    <property type="match status" value="1"/>
</dbReference>
<dbReference type="GO" id="GO:0033615">
    <property type="term" value="P:mitochondrial proton-transporting ATP synthase complex assembly"/>
    <property type="evidence" value="ECO:0007669"/>
    <property type="project" value="EnsemblFungi"/>
</dbReference>
<keyword evidence="5" id="KW-0175">Coiled coil</keyword>
<evidence type="ECO:0000256" key="3">
    <source>
        <dbReference type="ARBA" id="ARBA00022946"/>
    </source>
</evidence>
<evidence type="ECO:0000313" key="6">
    <source>
        <dbReference type="EMBL" id="CCF56284.1"/>
    </source>
</evidence>
<dbReference type="Pfam" id="PF06644">
    <property type="entry name" value="ATP11"/>
    <property type="match status" value="1"/>
</dbReference>
<dbReference type="PANTHER" id="PTHR13126:SF0">
    <property type="entry name" value="ATP SYNTHASE MITOCHONDRIAL F1 COMPLEX ASSEMBLY FACTOR 1"/>
    <property type="match status" value="1"/>
</dbReference>
<name>H2API4_KAZAF</name>
<dbReference type="OrthoDB" id="16535at2759"/>
<dbReference type="GO" id="GO:0005759">
    <property type="term" value="C:mitochondrial matrix"/>
    <property type="evidence" value="ECO:0007669"/>
    <property type="project" value="EnsemblFungi"/>
</dbReference>
<gene>
    <name evidence="6" type="primary">KAFR0A08500</name>
    <name evidence="6" type="ORF">KAFR_0A08500</name>
</gene>
<accession>H2API4</accession>
<comment type="subcellular location">
    <subcellularLocation>
        <location evidence="1">Mitochondrion</location>
    </subcellularLocation>
</comment>
<keyword evidence="7" id="KW-1185">Reference proteome</keyword>